<dbReference type="EMBL" id="LRBP01000016">
    <property type="protein sequence ID" value="OII73319.1"/>
    <property type="molecule type" value="Genomic_DNA"/>
</dbReference>
<accession>A0A1J4MH37</accession>
<feature type="signal peptide" evidence="1">
    <location>
        <begin position="1"/>
        <end position="22"/>
    </location>
</feature>
<dbReference type="VEuPathDB" id="CryptoDB:cubi_02531"/>
<dbReference type="OrthoDB" id="343911at2759"/>
<dbReference type="RefSeq" id="XP_028874662.1">
    <property type="nucleotide sequence ID" value="XM_029019542.1"/>
</dbReference>
<comment type="caution">
    <text evidence="2">The sequence shown here is derived from an EMBL/GenBank/DDBJ whole genome shotgun (WGS) entry which is preliminary data.</text>
</comment>
<name>A0A1J4MH37_9CRYT</name>
<protein>
    <submittedName>
        <fullName evidence="2">Uncharacterized protein</fullName>
    </submittedName>
</protein>
<keyword evidence="1" id="KW-0732">Signal</keyword>
<dbReference type="AlphaFoldDB" id="A0A1J4MH37"/>
<evidence type="ECO:0000313" key="2">
    <source>
        <dbReference type="EMBL" id="OII73319.1"/>
    </source>
</evidence>
<gene>
    <name evidence="2" type="ORF">cubi_02531</name>
</gene>
<dbReference type="GeneID" id="39979321"/>
<keyword evidence="3" id="KW-1185">Reference proteome</keyword>
<reference evidence="2 3" key="1">
    <citation type="submission" date="2016-10" db="EMBL/GenBank/DDBJ databases">
        <title>Reductive evolution of mitochondrial metabolism and differential evolution of invasion-related proteins in Cryptosporidium.</title>
        <authorList>
            <person name="Liu S."/>
            <person name="Roellig D.M."/>
            <person name="Guo Y."/>
            <person name="Li N."/>
            <person name="Frace M.A."/>
            <person name="Tang K."/>
            <person name="Zhang L."/>
            <person name="Feng Y."/>
            <person name="Xiao L."/>
        </authorList>
    </citation>
    <scope>NUCLEOTIDE SEQUENCE [LARGE SCALE GENOMIC DNA]</scope>
    <source>
        <strain evidence="2">39726</strain>
    </source>
</reference>
<sequence length="643" mass="75637">MRAKNILFIEKVLLLIAIFVLSQNECLGLNIYSALPDHIVEWLKRHILIEISNINTNITHDYLENHLENVQTCNSINGPFCKYLSRISHTSELDLDTKKYIYDHEGSIGYLNKDFFMGKSIYNLLLISEIFAQDTISAFDQEVKTASRAKSDDNITIQKHCKLTKKNLIYCLKLILKSYYKTLIRKFTEINYISRFMSTSKAFLQLFKNFKLFKMINNSKKRKISRIKYEKRAQIYTIIHDYDLPPLHSDFLDQEGNYLEKSKISEDYNEPKYISQFHSKNMHFQTKSNLLFDETLNSFLKSRYVRFNLINSLTWILQQKSPYSDIWQNWRNERLGKHYIIIDHPESHRCNQFSVSPYNGVNICSDLLIGDFHSKFRVIRKSWNGVSSIMNFSSLKPNVRLLPSKFSNDEKLSFVWEGLWETYQDKVLNIKLLSRFGKLMLINEKFVISRLPISISSGFLELQTNRKTDEPETITISGYNYSKLMWKSTIPISNFISENSNKMKWLNALDYSDNIPYSLINIIQFETDFRMDYIEEGIIVGPFEYNLLNPIFNYIPRNDIYENLNVEISQLAELSLVTYINNNEQKRNNTISSISMTTMYVSKASPLVSIYNIENNRLYLKDKISENTLCVIKRNMAELTKDQ</sequence>
<proteinExistence type="predicted"/>
<organism evidence="2 3">
    <name type="scientific">Cryptosporidium ubiquitum</name>
    <dbReference type="NCBI Taxonomy" id="857276"/>
    <lineage>
        <taxon>Eukaryota</taxon>
        <taxon>Sar</taxon>
        <taxon>Alveolata</taxon>
        <taxon>Apicomplexa</taxon>
        <taxon>Conoidasida</taxon>
        <taxon>Coccidia</taxon>
        <taxon>Eucoccidiorida</taxon>
        <taxon>Eimeriorina</taxon>
        <taxon>Cryptosporidiidae</taxon>
        <taxon>Cryptosporidium</taxon>
    </lineage>
</organism>
<feature type="chain" id="PRO_5012904712" evidence="1">
    <location>
        <begin position="23"/>
        <end position="643"/>
    </location>
</feature>
<evidence type="ECO:0000256" key="1">
    <source>
        <dbReference type="SAM" id="SignalP"/>
    </source>
</evidence>
<evidence type="ECO:0000313" key="3">
    <source>
        <dbReference type="Proteomes" id="UP000186176"/>
    </source>
</evidence>
<dbReference type="Proteomes" id="UP000186176">
    <property type="component" value="Unassembled WGS sequence"/>
</dbReference>